<dbReference type="GO" id="GO:0004106">
    <property type="term" value="F:chorismate mutase activity"/>
    <property type="evidence" value="ECO:0007669"/>
    <property type="project" value="UniProtKB-EC"/>
</dbReference>
<keyword evidence="12" id="KW-0732">Signal</keyword>
<organism evidence="14 15">
    <name type="scientific">Neolecta irregularis (strain DAH-3)</name>
    <dbReference type="NCBI Taxonomy" id="1198029"/>
    <lineage>
        <taxon>Eukaryota</taxon>
        <taxon>Fungi</taxon>
        <taxon>Dikarya</taxon>
        <taxon>Ascomycota</taxon>
        <taxon>Taphrinomycotina</taxon>
        <taxon>Neolectales</taxon>
        <taxon>Neolectaceae</taxon>
        <taxon>Neolecta</taxon>
    </lineage>
</organism>
<evidence type="ECO:0000256" key="2">
    <source>
        <dbReference type="ARBA" id="ARBA00004817"/>
    </source>
</evidence>
<dbReference type="PANTHER" id="PTHR21145:SF12">
    <property type="entry name" value="CHORISMATE MUTASE"/>
    <property type="match status" value="1"/>
</dbReference>
<dbReference type="OrthoDB" id="191918at2759"/>
<dbReference type="AlphaFoldDB" id="A0A1U7LWZ2"/>
<keyword evidence="10" id="KW-0413">Isomerase</keyword>
<evidence type="ECO:0000256" key="4">
    <source>
        <dbReference type="ARBA" id="ARBA00020296"/>
    </source>
</evidence>
<dbReference type="GO" id="GO:0009094">
    <property type="term" value="P:L-phenylalanine biosynthetic process"/>
    <property type="evidence" value="ECO:0007669"/>
    <property type="project" value="UniProtKB-KW"/>
</dbReference>
<feature type="domain" description="Chorismate mutase" evidence="13">
    <location>
        <begin position="169"/>
        <end position="271"/>
    </location>
</feature>
<dbReference type="EMBL" id="LXFE01000122">
    <property type="protein sequence ID" value="OLL27072.1"/>
    <property type="molecule type" value="Genomic_DNA"/>
</dbReference>
<dbReference type="Proteomes" id="UP000186594">
    <property type="component" value="Unassembled WGS sequence"/>
</dbReference>
<evidence type="ECO:0000256" key="1">
    <source>
        <dbReference type="ARBA" id="ARBA00004496"/>
    </source>
</evidence>
<evidence type="ECO:0000256" key="5">
    <source>
        <dbReference type="ARBA" id="ARBA00022490"/>
    </source>
</evidence>
<dbReference type="InterPro" id="IPR002701">
    <property type="entry name" value="CM_II_prokaryot"/>
</dbReference>
<dbReference type="GO" id="GO:0046417">
    <property type="term" value="P:chorismate metabolic process"/>
    <property type="evidence" value="ECO:0007669"/>
    <property type="project" value="EnsemblFungi"/>
</dbReference>
<dbReference type="UniPathway" id="UPA00120">
    <property type="reaction ID" value="UER00203"/>
</dbReference>
<dbReference type="InterPro" id="IPR036263">
    <property type="entry name" value="Chorismate_II_sf"/>
</dbReference>
<dbReference type="GO" id="GO:0006571">
    <property type="term" value="P:tyrosine biosynthetic process"/>
    <property type="evidence" value="ECO:0007669"/>
    <property type="project" value="UniProtKB-KW"/>
</dbReference>
<evidence type="ECO:0000256" key="3">
    <source>
        <dbReference type="ARBA" id="ARBA00012404"/>
    </source>
</evidence>
<comment type="catalytic activity">
    <reaction evidence="11">
        <text>chorismate = prephenate</text>
        <dbReference type="Rhea" id="RHEA:13897"/>
        <dbReference type="ChEBI" id="CHEBI:29748"/>
        <dbReference type="ChEBI" id="CHEBI:29934"/>
        <dbReference type="EC" id="5.4.99.5"/>
    </reaction>
    <physiologicalReaction direction="left-to-right" evidence="11">
        <dbReference type="Rhea" id="RHEA:13898"/>
    </physiologicalReaction>
</comment>
<keyword evidence="15" id="KW-1185">Reference proteome</keyword>
<keyword evidence="6" id="KW-0827">Tyrosine biosynthesis</keyword>
<keyword evidence="7" id="KW-0028">Amino-acid biosynthesis</keyword>
<dbReference type="SUPFAM" id="SSF48600">
    <property type="entry name" value="Chorismate mutase II"/>
    <property type="match status" value="1"/>
</dbReference>
<dbReference type="GO" id="GO:0120284">
    <property type="term" value="F:tryptophan binding"/>
    <property type="evidence" value="ECO:0007669"/>
    <property type="project" value="EnsemblFungi"/>
</dbReference>
<keyword evidence="9" id="KW-0584">Phenylalanine biosynthesis</keyword>
<dbReference type="Pfam" id="PF01817">
    <property type="entry name" value="CM_2"/>
    <property type="match status" value="1"/>
</dbReference>
<feature type="chain" id="PRO_5012234011" description="Chorismate mutase" evidence="12">
    <location>
        <begin position="27"/>
        <end position="280"/>
    </location>
</feature>
<evidence type="ECO:0000259" key="13">
    <source>
        <dbReference type="Pfam" id="PF01817"/>
    </source>
</evidence>
<dbReference type="GO" id="GO:0005634">
    <property type="term" value="C:nucleus"/>
    <property type="evidence" value="ECO:0007669"/>
    <property type="project" value="EnsemblFungi"/>
</dbReference>
<keyword evidence="5" id="KW-0963">Cytoplasm</keyword>
<dbReference type="PROSITE" id="PS51169">
    <property type="entry name" value="CHORISMATE_MUT_3"/>
    <property type="match status" value="1"/>
</dbReference>
<evidence type="ECO:0000256" key="7">
    <source>
        <dbReference type="ARBA" id="ARBA00022605"/>
    </source>
</evidence>
<comment type="pathway">
    <text evidence="2">Metabolic intermediate biosynthesis; prephenate biosynthesis; prephenate from chorismate: step 1/1.</text>
</comment>
<evidence type="ECO:0000256" key="10">
    <source>
        <dbReference type="ARBA" id="ARBA00023235"/>
    </source>
</evidence>
<dbReference type="GO" id="GO:0072545">
    <property type="term" value="F:L-tyrosine binding"/>
    <property type="evidence" value="ECO:0007669"/>
    <property type="project" value="EnsemblFungi"/>
</dbReference>
<evidence type="ECO:0000313" key="15">
    <source>
        <dbReference type="Proteomes" id="UP000186594"/>
    </source>
</evidence>
<evidence type="ECO:0000313" key="14">
    <source>
        <dbReference type="EMBL" id="OLL27072.1"/>
    </source>
</evidence>
<dbReference type="EC" id="5.4.99.5" evidence="3"/>
<feature type="signal peptide" evidence="12">
    <location>
        <begin position="1"/>
        <end position="26"/>
    </location>
</feature>
<dbReference type="NCBIfam" id="TIGR01802">
    <property type="entry name" value="CM_pl-yst"/>
    <property type="match status" value="1"/>
</dbReference>
<dbReference type="STRING" id="1198029.A0A1U7LWZ2"/>
<dbReference type="InterPro" id="IPR008238">
    <property type="entry name" value="Chorismate_mutase_AroQ_euk"/>
</dbReference>
<proteinExistence type="predicted"/>
<comment type="caution">
    <text evidence="14">The sequence shown here is derived from an EMBL/GenBank/DDBJ whole genome shotgun (WGS) entry which is preliminary data.</text>
</comment>
<evidence type="ECO:0000256" key="8">
    <source>
        <dbReference type="ARBA" id="ARBA00023141"/>
    </source>
</evidence>
<evidence type="ECO:0000256" key="6">
    <source>
        <dbReference type="ARBA" id="ARBA00022498"/>
    </source>
</evidence>
<sequence length="280" mass="31872">MKQRNIKHKNMPKFLLLLYLIGTTIAFTAMDFSDPTAALDITKLRYSLNRLEDTIIFQLIERAQFPANNKIYQPGAIPIPEFSGSFLEYFLHQTESCYCPLVRRYQSPAEYPFTLNLPNPILPPLHFPQILHQNDVNVNSKILDFYTKEIVPEICTPEFIESTLGSSAVADVECLQTISYRIHLGKFVAEAKYLADPDTFNPLIKNRDTKALEDLITAPKVEAQVLKRLASKAKAYGQLECDGCPVENKLNVSAVISMYTRHIISLTKLVEVDYLLQRLD</sequence>
<protein>
    <recommendedName>
        <fullName evidence="4">Chorismate mutase</fullName>
        <ecNumber evidence="3">5.4.99.5</ecNumber>
    </recommendedName>
</protein>
<evidence type="ECO:0000256" key="11">
    <source>
        <dbReference type="ARBA" id="ARBA00023979"/>
    </source>
</evidence>
<accession>A0A1U7LWZ2</accession>
<reference evidence="14 15" key="1">
    <citation type="submission" date="2016-04" db="EMBL/GenBank/DDBJ databases">
        <title>Evolutionary innovation and constraint leading to complex multicellularity in the Ascomycota.</title>
        <authorList>
            <person name="Cisse O."/>
            <person name="Nguyen A."/>
            <person name="Hewitt D.A."/>
            <person name="Jedd G."/>
            <person name="Stajich J.E."/>
        </authorList>
    </citation>
    <scope>NUCLEOTIDE SEQUENCE [LARGE SCALE GENOMIC DNA]</scope>
    <source>
        <strain evidence="14 15">DAH-3</strain>
    </source>
</reference>
<dbReference type="OMA" id="FLDWALM"/>
<comment type="subcellular location">
    <subcellularLocation>
        <location evidence="1">Cytoplasm</location>
    </subcellularLocation>
</comment>
<evidence type="ECO:0000256" key="9">
    <source>
        <dbReference type="ARBA" id="ARBA00023222"/>
    </source>
</evidence>
<dbReference type="GO" id="GO:0005737">
    <property type="term" value="C:cytoplasm"/>
    <property type="evidence" value="ECO:0007669"/>
    <property type="project" value="UniProtKB-SubCell"/>
</dbReference>
<dbReference type="Gene3D" id="1.10.590.10">
    <property type="entry name" value="Chorismate mutase, AroQ class superfamily, eukaryotic"/>
    <property type="match status" value="1"/>
</dbReference>
<dbReference type="PANTHER" id="PTHR21145">
    <property type="entry name" value="CHORISMATE MUTASE"/>
    <property type="match status" value="1"/>
</dbReference>
<keyword evidence="8" id="KW-0057">Aromatic amino acid biosynthesis</keyword>
<gene>
    <name evidence="14" type="ORF">NEOLI_000785</name>
</gene>
<name>A0A1U7LWZ2_NEOID</name>
<dbReference type="InterPro" id="IPR037039">
    <property type="entry name" value="CM_AroQ_sf_eucaryotic"/>
</dbReference>
<evidence type="ECO:0000256" key="12">
    <source>
        <dbReference type="SAM" id="SignalP"/>
    </source>
</evidence>